<dbReference type="Proteomes" id="UP000777438">
    <property type="component" value="Unassembled WGS sequence"/>
</dbReference>
<name>A0A9P9AVJ6_9HYPO</name>
<feature type="region of interest" description="Disordered" evidence="1">
    <location>
        <begin position="35"/>
        <end position="77"/>
    </location>
</feature>
<dbReference type="EMBL" id="JAGPYM010000002">
    <property type="protein sequence ID" value="KAH6898938.1"/>
    <property type="molecule type" value="Genomic_DNA"/>
</dbReference>
<keyword evidence="3" id="KW-1185">Reference proteome</keyword>
<organism evidence="2 3">
    <name type="scientific">Thelonectria olida</name>
    <dbReference type="NCBI Taxonomy" id="1576542"/>
    <lineage>
        <taxon>Eukaryota</taxon>
        <taxon>Fungi</taxon>
        <taxon>Dikarya</taxon>
        <taxon>Ascomycota</taxon>
        <taxon>Pezizomycotina</taxon>
        <taxon>Sordariomycetes</taxon>
        <taxon>Hypocreomycetidae</taxon>
        <taxon>Hypocreales</taxon>
        <taxon>Nectriaceae</taxon>
        <taxon>Thelonectria</taxon>
    </lineage>
</organism>
<feature type="compositionally biased region" description="Basic residues" evidence="1">
    <location>
        <begin position="35"/>
        <end position="44"/>
    </location>
</feature>
<protein>
    <submittedName>
        <fullName evidence="2">Uncharacterized protein</fullName>
    </submittedName>
</protein>
<accession>A0A9P9AVJ6</accession>
<dbReference type="AlphaFoldDB" id="A0A9P9AVJ6"/>
<proteinExistence type="predicted"/>
<gene>
    <name evidence="2" type="ORF">B0T10DRAFT_124345</name>
</gene>
<evidence type="ECO:0000313" key="3">
    <source>
        <dbReference type="Proteomes" id="UP000777438"/>
    </source>
</evidence>
<reference evidence="2 3" key="1">
    <citation type="journal article" date="2021" name="Nat. Commun.">
        <title>Genetic determinants of endophytism in the Arabidopsis root mycobiome.</title>
        <authorList>
            <person name="Mesny F."/>
            <person name="Miyauchi S."/>
            <person name="Thiergart T."/>
            <person name="Pickel B."/>
            <person name="Atanasova L."/>
            <person name="Karlsson M."/>
            <person name="Huettel B."/>
            <person name="Barry K.W."/>
            <person name="Haridas S."/>
            <person name="Chen C."/>
            <person name="Bauer D."/>
            <person name="Andreopoulos W."/>
            <person name="Pangilinan J."/>
            <person name="LaButti K."/>
            <person name="Riley R."/>
            <person name="Lipzen A."/>
            <person name="Clum A."/>
            <person name="Drula E."/>
            <person name="Henrissat B."/>
            <person name="Kohler A."/>
            <person name="Grigoriev I.V."/>
            <person name="Martin F.M."/>
            <person name="Hacquard S."/>
        </authorList>
    </citation>
    <scope>NUCLEOTIDE SEQUENCE [LARGE SCALE GENOMIC DNA]</scope>
    <source>
        <strain evidence="2 3">MPI-CAGE-CH-0241</strain>
    </source>
</reference>
<comment type="caution">
    <text evidence="2">The sequence shown here is derived from an EMBL/GenBank/DDBJ whole genome shotgun (WGS) entry which is preliminary data.</text>
</comment>
<evidence type="ECO:0000256" key="1">
    <source>
        <dbReference type="SAM" id="MobiDB-lite"/>
    </source>
</evidence>
<evidence type="ECO:0000313" key="2">
    <source>
        <dbReference type="EMBL" id="KAH6898938.1"/>
    </source>
</evidence>
<sequence>MLQHQSWPPCGAPGPHQHEQKRFYSMDDECLITTNRHHHHHHRSTSTAKLVPPTVRGSRSCLSPAATTEQDQAQDRDLQTASRPWLFHPASRIYRVTCLNRLDLRQHVVIQLRILGISTPPAACSPDCPALGPWRFVVDPSRPLPPSITDGSLELESNEWRRPSCAPFRRCLCVLGEDSARSPGRRWVLTASIVSAPVGPYKRPKNSINSELPTSAILLGVSLSDPSASAVGVEVVLVMGDFLFCFAKSSRQRRFARRVPVFSLVSIPIRAQDASASGLARYPAFPLETLLFVVLSSDHKS</sequence>